<dbReference type="EMBL" id="MH155873">
    <property type="protein sequence ID" value="AWN05502.1"/>
    <property type="molecule type" value="Genomic_DNA"/>
</dbReference>
<reference evidence="1 2" key="1">
    <citation type="submission" date="2018-04" db="EMBL/GenBank/DDBJ databases">
        <authorList>
            <person name="Paschalis M.I."/>
            <person name="Cheong D.K."/>
            <person name="Petit-Frere T."/>
            <person name="Stoner K.N."/>
            <person name="Veracka M."/>
            <person name="Ewers R.M."/>
            <person name="Maciver D.B."/>
            <person name="Santiago X."/>
            <person name="Nichols C.D."/>
            <person name="Scaff D.S."/>
            <person name="Osorio S.M."/>
            <person name="Mercado F.J."/>
            <person name="Tamondong K.G."/>
            <person name="Lee J."/>
            <person name="Nicholson R.L."/>
            <person name="Antonucci M.K."/>
            <person name="Anger G.K."/>
            <person name="Washington J.M."/>
            <person name="Garlena R.A."/>
            <person name="Russell D.A."/>
            <person name="Pope W.H."/>
            <person name="Jacobs-Sera D."/>
            <person name="Hendrix R.W."/>
            <person name="Hatfull G.F."/>
        </authorList>
    </citation>
    <scope>NUCLEOTIDE SEQUENCE [LARGE SCALE GENOMIC DNA]</scope>
</reference>
<dbReference type="RefSeq" id="YP_009801856.1">
    <property type="nucleotide sequence ID" value="NC_047976.1"/>
</dbReference>
<organism evidence="1 2">
    <name type="scientific">Microbacterium phage Paschalis</name>
    <dbReference type="NCBI Taxonomy" id="2992928"/>
    <lineage>
        <taxon>Viruses</taxon>
        <taxon>Duplodnaviria</taxon>
        <taxon>Heunggongvirae</taxon>
        <taxon>Uroviricota</taxon>
        <taxon>Caudoviricetes</taxon>
        <taxon>Hodgkinviridae</taxon>
        <taxon>Quhwahvirus</taxon>
        <taxon>Quhwahvirus paschalis</taxon>
    </lineage>
</organism>
<dbReference type="GeneID" id="54992384"/>
<accession>A0A2U8UPD5</accession>
<evidence type="ECO:0000313" key="1">
    <source>
        <dbReference type="EMBL" id="AWN05502.1"/>
    </source>
</evidence>
<dbReference type="Proteomes" id="UP000246726">
    <property type="component" value="Segment"/>
</dbReference>
<protein>
    <submittedName>
        <fullName evidence="1">Uncharacterized protein</fullName>
    </submittedName>
</protein>
<sequence>MTSPRLRRGHQCQMRVSTPVDSMLCRAPAVERREDNGLWACPEHRLYGQTFTANPGRLPAIRGARRRRPEPRELLGFPVMVTNPNTHDVWLGTGVAIAQTPSILIEDDRGHRFMLPLEWARVRQS</sequence>
<gene>
    <name evidence="1" type="primary">9</name>
    <name evidence="1" type="ORF">SEA_PASCHALIS_9</name>
</gene>
<proteinExistence type="predicted"/>
<keyword evidence="2" id="KW-1185">Reference proteome</keyword>
<evidence type="ECO:0000313" key="2">
    <source>
        <dbReference type="Proteomes" id="UP000246726"/>
    </source>
</evidence>
<name>A0A2U8UPD5_9CAUD</name>